<sequence length="329" mass="36910">MGVPTANAPAAQQQRPARRLFRSGVWCGYLAALAVVSIVFGIPTDRIYQAAWIMVGIAAFNPYRPWREHVRILIDWVPLIAALVVYDHTRGIADKLGMPVRVEELVSAESWLFGGTIPTVWLQERLMTGDERPWWSILTGIVYTSHFIVPWLVAAIFYVQSRGRWSKYMRRIVLLSYLGLLTYILVPAAPPWYASREGVIPEDVGRVSGFGFGMVSFDTSADWLEAQGNLVAALPSLHAAFSLMVTVALWPYAPKWFRVILALYPPAMAFTLIYGGEHYTIDVLLGWVYVGVTILLARAWERRRPPPPDEPREPPVVEAESTTDGVRDG</sequence>
<dbReference type="Proteomes" id="UP000308349">
    <property type="component" value="Unassembled WGS sequence"/>
</dbReference>
<evidence type="ECO:0000256" key="3">
    <source>
        <dbReference type="ARBA" id="ARBA00022989"/>
    </source>
</evidence>
<dbReference type="InterPro" id="IPR000326">
    <property type="entry name" value="PAP2/HPO"/>
</dbReference>
<comment type="caution">
    <text evidence="8">The sequence shown here is derived from an EMBL/GenBank/DDBJ whole genome shotgun (WGS) entry which is preliminary data.</text>
</comment>
<evidence type="ECO:0000256" key="2">
    <source>
        <dbReference type="ARBA" id="ARBA00022692"/>
    </source>
</evidence>
<feature type="transmembrane region" description="Helical" evidence="6">
    <location>
        <begin position="230"/>
        <end position="249"/>
    </location>
</feature>
<evidence type="ECO:0000256" key="4">
    <source>
        <dbReference type="ARBA" id="ARBA00023136"/>
    </source>
</evidence>
<evidence type="ECO:0000256" key="1">
    <source>
        <dbReference type="ARBA" id="ARBA00004141"/>
    </source>
</evidence>
<keyword evidence="4 6" id="KW-0472">Membrane</keyword>
<feature type="domain" description="Phosphatidic acid phosphatase type 2/haloperoxidase" evidence="7">
    <location>
        <begin position="169"/>
        <end position="298"/>
    </location>
</feature>
<feature type="transmembrane region" description="Helical" evidence="6">
    <location>
        <begin position="134"/>
        <end position="160"/>
    </location>
</feature>
<evidence type="ECO:0000259" key="7">
    <source>
        <dbReference type="SMART" id="SM00014"/>
    </source>
</evidence>
<evidence type="ECO:0000313" key="10">
    <source>
        <dbReference type="Proteomes" id="UP000306378"/>
    </source>
</evidence>
<dbReference type="InterPro" id="IPR026841">
    <property type="entry name" value="Aur1/Ipt1"/>
</dbReference>
<dbReference type="SUPFAM" id="SSF48317">
    <property type="entry name" value="Acid phosphatase/Vanadium-dependent haloperoxidase"/>
    <property type="match status" value="1"/>
</dbReference>
<evidence type="ECO:0000313" key="11">
    <source>
        <dbReference type="Proteomes" id="UP000308349"/>
    </source>
</evidence>
<feature type="transmembrane region" description="Helical" evidence="6">
    <location>
        <begin position="172"/>
        <end position="193"/>
    </location>
</feature>
<feature type="region of interest" description="Disordered" evidence="5">
    <location>
        <begin position="303"/>
        <end position="329"/>
    </location>
</feature>
<evidence type="ECO:0000256" key="6">
    <source>
        <dbReference type="SAM" id="Phobius"/>
    </source>
</evidence>
<dbReference type="EMBL" id="VBUT01000004">
    <property type="protein sequence ID" value="TLF78395.1"/>
    <property type="molecule type" value="Genomic_DNA"/>
</dbReference>
<dbReference type="Proteomes" id="UP000306378">
    <property type="component" value="Unassembled WGS sequence"/>
</dbReference>
<gene>
    <name evidence="8" type="ORF">FEK34_11100</name>
    <name evidence="9" type="ORF">FEK35_01145</name>
</gene>
<dbReference type="InterPro" id="IPR036938">
    <property type="entry name" value="PAP2/HPO_sf"/>
</dbReference>
<dbReference type="PANTHER" id="PTHR31310:SF7">
    <property type="entry name" value="PA-PHOSPHATASE RELATED-FAMILY PROTEIN DDB_G0268928"/>
    <property type="match status" value="1"/>
</dbReference>
<dbReference type="EMBL" id="VBUU01000001">
    <property type="protein sequence ID" value="TLG17795.1"/>
    <property type="molecule type" value="Genomic_DNA"/>
</dbReference>
<comment type="subcellular location">
    <subcellularLocation>
        <location evidence="1">Membrane</location>
        <topology evidence="1">Multi-pass membrane protein</topology>
    </subcellularLocation>
</comment>
<dbReference type="GO" id="GO:0016020">
    <property type="term" value="C:membrane"/>
    <property type="evidence" value="ECO:0007669"/>
    <property type="project" value="UniProtKB-SubCell"/>
</dbReference>
<protein>
    <submittedName>
        <fullName evidence="8">Inositol phosphorylceramide synthase</fullName>
    </submittedName>
</protein>
<feature type="compositionally biased region" description="Polar residues" evidence="5">
    <location>
        <begin position="320"/>
        <end position="329"/>
    </location>
</feature>
<evidence type="ECO:0000313" key="8">
    <source>
        <dbReference type="EMBL" id="TLF78395.1"/>
    </source>
</evidence>
<dbReference type="Gene3D" id="1.20.144.10">
    <property type="entry name" value="Phosphatidic acid phosphatase type 2/haloperoxidase"/>
    <property type="match status" value="1"/>
</dbReference>
<evidence type="ECO:0000256" key="5">
    <source>
        <dbReference type="SAM" id="MobiDB-lite"/>
    </source>
</evidence>
<reference evidence="10 11" key="1">
    <citation type="submission" date="2019-05" db="EMBL/GenBank/DDBJ databases">
        <title>Genomes sequences of two Nocardia cyriacigeorgica environmental isolates, type strains Nocardia asteroides ATCC 19247 and Nocardia cyriacigeorgica DSM 44484.</title>
        <authorList>
            <person name="Vautrin F."/>
            <person name="Bergeron E."/>
            <person name="Dubost A."/>
            <person name="Abrouk D."/>
            <person name="Rodriguez Nava V."/>
            <person name="Pujic P."/>
        </authorList>
    </citation>
    <scope>NUCLEOTIDE SEQUENCE [LARGE SCALE GENOMIC DNA]</scope>
    <source>
        <strain evidence="9 11">EML 1456</strain>
        <strain evidence="8 10">EML 446</strain>
    </source>
</reference>
<dbReference type="AlphaFoldDB" id="A0A5R8NRY0"/>
<dbReference type="CDD" id="cd03386">
    <property type="entry name" value="PAP2_Aur1_like"/>
    <property type="match status" value="1"/>
</dbReference>
<proteinExistence type="predicted"/>
<name>A0A5R8NRY0_9NOCA</name>
<feature type="transmembrane region" description="Helical" evidence="6">
    <location>
        <begin position="20"/>
        <end position="40"/>
    </location>
</feature>
<dbReference type="InterPro" id="IPR052185">
    <property type="entry name" value="IPC_Synthase-Related"/>
</dbReference>
<dbReference type="PANTHER" id="PTHR31310">
    <property type="match status" value="1"/>
</dbReference>
<dbReference type="SMART" id="SM00014">
    <property type="entry name" value="acidPPc"/>
    <property type="match status" value="1"/>
</dbReference>
<dbReference type="OrthoDB" id="629685at2"/>
<dbReference type="RefSeq" id="WP_138447770.1">
    <property type="nucleotide sequence ID" value="NZ_VBUT01000004.1"/>
</dbReference>
<keyword evidence="2 6" id="KW-0812">Transmembrane</keyword>
<dbReference type="Pfam" id="PF14378">
    <property type="entry name" value="PAP2_3"/>
    <property type="match status" value="1"/>
</dbReference>
<keyword evidence="3 6" id="KW-1133">Transmembrane helix</keyword>
<organism evidence="8 10">
    <name type="scientific">Nocardia cyriacigeorgica</name>
    <dbReference type="NCBI Taxonomy" id="135487"/>
    <lineage>
        <taxon>Bacteria</taxon>
        <taxon>Bacillati</taxon>
        <taxon>Actinomycetota</taxon>
        <taxon>Actinomycetes</taxon>
        <taxon>Mycobacteriales</taxon>
        <taxon>Nocardiaceae</taxon>
        <taxon>Nocardia</taxon>
    </lineage>
</organism>
<feature type="compositionally biased region" description="Basic and acidic residues" evidence="5">
    <location>
        <begin position="303"/>
        <end position="315"/>
    </location>
</feature>
<feature type="transmembrane region" description="Helical" evidence="6">
    <location>
        <begin position="256"/>
        <end position="275"/>
    </location>
</feature>
<feature type="transmembrane region" description="Helical" evidence="6">
    <location>
        <begin position="281"/>
        <end position="300"/>
    </location>
</feature>
<evidence type="ECO:0000313" key="9">
    <source>
        <dbReference type="EMBL" id="TLG17795.1"/>
    </source>
</evidence>
<accession>A0A5R8NRY0</accession>